<dbReference type="EMBL" id="JAPWDV010000003">
    <property type="protein sequence ID" value="KAJ6218050.1"/>
    <property type="molecule type" value="Genomic_DNA"/>
</dbReference>
<proteinExistence type="predicted"/>
<evidence type="ECO:0000256" key="1">
    <source>
        <dbReference type="SAM" id="MobiDB-lite"/>
    </source>
</evidence>
<dbReference type="Proteomes" id="UP001142055">
    <property type="component" value="Chromosome 3"/>
</dbReference>
<protein>
    <submittedName>
        <fullName evidence="3">Uncharacterized protein</fullName>
    </submittedName>
</protein>
<feature type="signal peptide" evidence="2">
    <location>
        <begin position="1"/>
        <end position="20"/>
    </location>
</feature>
<organism evidence="3 4">
    <name type="scientific">Blomia tropicalis</name>
    <name type="common">Mite</name>
    <dbReference type="NCBI Taxonomy" id="40697"/>
    <lineage>
        <taxon>Eukaryota</taxon>
        <taxon>Metazoa</taxon>
        <taxon>Ecdysozoa</taxon>
        <taxon>Arthropoda</taxon>
        <taxon>Chelicerata</taxon>
        <taxon>Arachnida</taxon>
        <taxon>Acari</taxon>
        <taxon>Acariformes</taxon>
        <taxon>Sarcoptiformes</taxon>
        <taxon>Astigmata</taxon>
        <taxon>Glycyphagoidea</taxon>
        <taxon>Echimyopodidae</taxon>
        <taxon>Blomia</taxon>
    </lineage>
</organism>
<feature type="compositionally biased region" description="Basic and acidic residues" evidence="1">
    <location>
        <begin position="289"/>
        <end position="299"/>
    </location>
</feature>
<feature type="compositionally biased region" description="Basic and acidic residues" evidence="1">
    <location>
        <begin position="318"/>
        <end position="336"/>
    </location>
</feature>
<accession>A0A9Q0RL40</accession>
<keyword evidence="2" id="KW-0732">Signal</keyword>
<name>A0A9Q0RL40_BLOTA</name>
<dbReference type="OrthoDB" id="10622444at2759"/>
<keyword evidence="4" id="KW-1185">Reference proteome</keyword>
<feature type="chain" id="PRO_5040141222" evidence="2">
    <location>
        <begin position="21"/>
        <end position="336"/>
    </location>
</feature>
<sequence length="336" mass="37935">MVNPISLVLLFGIIAVTVHSKPLEQSASNINDDKFWNEKLLRALSKHDYGNNRLILPQTLTQSRVEQSKDDQTLASLLEDLNSYYLPEERFRDEQQQQQNDGKTSISASELLQALQSMVDYGDANTGSASDLYQQEIGSNPDSGFYYSDSPMDQVGWFMNEPVVPKVRPIINDDDTNQEGQTITNDELEKMILHYFKDRLQGQSDEPLPLDGMVQKRRQKIVIKDDDLVSLTPKPIVPLAATTTTASPSRLFLRKQFENVRGGQKEVALLRPAETKSKEWPSELEESVPDEKETTKSESSRVQSRPVRDVLTSQLNDLKMEAESKSPKDHSGSVHN</sequence>
<feature type="region of interest" description="Disordered" evidence="1">
    <location>
        <begin position="268"/>
        <end position="336"/>
    </location>
</feature>
<evidence type="ECO:0000313" key="4">
    <source>
        <dbReference type="Proteomes" id="UP001142055"/>
    </source>
</evidence>
<gene>
    <name evidence="3" type="ORF">RDWZM_009207</name>
</gene>
<dbReference type="AlphaFoldDB" id="A0A9Q0RL40"/>
<evidence type="ECO:0000313" key="3">
    <source>
        <dbReference type="EMBL" id="KAJ6218050.1"/>
    </source>
</evidence>
<reference evidence="3" key="1">
    <citation type="submission" date="2022-12" db="EMBL/GenBank/DDBJ databases">
        <title>Genome assemblies of Blomia tropicalis.</title>
        <authorList>
            <person name="Cui Y."/>
        </authorList>
    </citation>
    <scope>NUCLEOTIDE SEQUENCE</scope>
    <source>
        <tissue evidence="3">Adult mites</tissue>
    </source>
</reference>
<evidence type="ECO:0000256" key="2">
    <source>
        <dbReference type="SAM" id="SignalP"/>
    </source>
</evidence>
<comment type="caution">
    <text evidence="3">The sequence shown here is derived from an EMBL/GenBank/DDBJ whole genome shotgun (WGS) entry which is preliminary data.</text>
</comment>